<protein>
    <submittedName>
        <fullName evidence="1">Haloacid dehalogenase superfamily, subfamily IA, variant 3 with third motif having DD or ED</fullName>
    </submittedName>
</protein>
<dbReference type="InterPro" id="IPR051806">
    <property type="entry name" value="HAD-like_SPP"/>
</dbReference>
<name>A0A1H8I8N4_9RHOB</name>
<dbReference type="CDD" id="cd07505">
    <property type="entry name" value="HAD_BPGM-like"/>
    <property type="match status" value="1"/>
</dbReference>
<dbReference type="InterPro" id="IPR023214">
    <property type="entry name" value="HAD_sf"/>
</dbReference>
<accession>A0A1H8I8N4</accession>
<dbReference type="PRINTS" id="PR00413">
    <property type="entry name" value="HADHALOGNASE"/>
</dbReference>
<dbReference type="Gene3D" id="1.10.150.240">
    <property type="entry name" value="Putative phosphatase, domain 2"/>
    <property type="match status" value="1"/>
</dbReference>
<dbReference type="PANTHER" id="PTHR43481">
    <property type="entry name" value="FRUCTOSE-1-PHOSPHATE PHOSPHATASE"/>
    <property type="match status" value="1"/>
</dbReference>
<organism evidence="1 2">
    <name type="scientific">Gemmobacter aquatilis</name>
    <dbReference type="NCBI Taxonomy" id="933059"/>
    <lineage>
        <taxon>Bacteria</taxon>
        <taxon>Pseudomonadati</taxon>
        <taxon>Pseudomonadota</taxon>
        <taxon>Alphaproteobacteria</taxon>
        <taxon>Rhodobacterales</taxon>
        <taxon>Paracoccaceae</taxon>
        <taxon>Gemmobacter</taxon>
    </lineage>
</organism>
<sequence>MFDAVIFDLDGTLIDTESLAIRAGLAAFAALDQPQDEALFLAMIGKDQATGDALLRASFPDLDLARLTQLWRDGFEAELAQGVPLKPGAMDLLDRITLPRALCTSSQRASARRKLALAGLADSFAQIVTREDVTAPKPHPEPYLLMAERLGVAPARCLVFEDSETGAEAAMAAGCVVVQVPDLLPTEGRFAHHVAPSLIEGARLAGLL</sequence>
<dbReference type="EMBL" id="FOCE01000006">
    <property type="protein sequence ID" value="SEN65120.1"/>
    <property type="molecule type" value="Genomic_DNA"/>
</dbReference>
<reference evidence="1 2" key="1">
    <citation type="submission" date="2016-10" db="EMBL/GenBank/DDBJ databases">
        <authorList>
            <person name="de Groot N.N."/>
        </authorList>
    </citation>
    <scope>NUCLEOTIDE SEQUENCE [LARGE SCALE GENOMIC DNA]</scope>
    <source>
        <strain evidence="1 2">DSM 3857</strain>
    </source>
</reference>
<gene>
    <name evidence="1" type="ORF">SAMN04488103_106162</name>
</gene>
<evidence type="ECO:0000313" key="2">
    <source>
        <dbReference type="Proteomes" id="UP000198761"/>
    </source>
</evidence>
<keyword evidence="2" id="KW-1185">Reference proteome</keyword>
<evidence type="ECO:0000313" key="1">
    <source>
        <dbReference type="EMBL" id="SEN65120.1"/>
    </source>
</evidence>
<dbReference type="SUPFAM" id="SSF56784">
    <property type="entry name" value="HAD-like"/>
    <property type="match status" value="1"/>
</dbReference>
<dbReference type="RefSeq" id="WP_139201578.1">
    <property type="nucleotide sequence ID" value="NZ_FOCE01000006.1"/>
</dbReference>
<dbReference type="Proteomes" id="UP000198761">
    <property type="component" value="Unassembled WGS sequence"/>
</dbReference>
<dbReference type="NCBIfam" id="TIGR01509">
    <property type="entry name" value="HAD-SF-IA-v3"/>
    <property type="match status" value="1"/>
</dbReference>
<dbReference type="InterPro" id="IPR036412">
    <property type="entry name" value="HAD-like_sf"/>
</dbReference>
<dbReference type="InterPro" id="IPR023198">
    <property type="entry name" value="PGP-like_dom2"/>
</dbReference>
<dbReference type="AlphaFoldDB" id="A0A1H8I8N4"/>
<dbReference type="GO" id="GO:0050308">
    <property type="term" value="F:sugar-phosphatase activity"/>
    <property type="evidence" value="ECO:0007669"/>
    <property type="project" value="TreeGrafter"/>
</dbReference>
<dbReference type="OrthoDB" id="9782449at2"/>
<dbReference type="STRING" id="933059.SAMN04488103_106162"/>
<dbReference type="PANTHER" id="PTHR43481:SF4">
    <property type="entry name" value="GLYCEROL-1-PHOSPHATE PHOSPHOHYDROLASE 1-RELATED"/>
    <property type="match status" value="1"/>
</dbReference>
<dbReference type="SFLD" id="SFLDG01129">
    <property type="entry name" value="C1.5:_HAD__Beta-PGM__Phosphata"/>
    <property type="match status" value="1"/>
</dbReference>
<dbReference type="SFLD" id="SFLDS00003">
    <property type="entry name" value="Haloacid_Dehalogenase"/>
    <property type="match status" value="1"/>
</dbReference>
<dbReference type="InterPro" id="IPR006439">
    <property type="entry name" value="HAD-SF_hydro_IA"/>
</dbReference>
<dbReference type="Pfam" id="PF00702">
    <property type="entry name" value="Hydrolase"/>
    <property type="match status" value="1"/>
</dbReference>
<dbReference type="Gene3D" id="3.40.50.1000">
    <property type="entry name" value="HAD superfamily/HAD-like"/>
    <property type="match status" value="1"/>
</dbReference>
<proteinExistence type="predicted"/>